<feature type="transmembrane region" description="Helical" evidence="1">
    <location>
        <begin position="72"/>
        <end position="94"/>
    </location>
</feature>
<keyword evidence="1" id="KW-0472">Membrane</keyword>
<feature type="transmembrane region" description="Helical" evidence="1">
    <location>
        <begin position="328"/>
        <end position="349"/>
    </location>
</feature>
<evidence type="ECO:0000313" key="3">
    <source>
        <dbReference type="EMBL" id="MBM3332754.1"/>
    </source>
</evidence>
<sequence length="546" mass="59892">MNRELRTGLAVTVVFLTCVAAGLCLYVFFGHRVLTAVHSGESIPLLERLAGNRGGLPLRAYLDKADRLMVVYTARALASFFFYLFFVLAIRYLLRKDSESVCGGRQPSTGVRASEVAGASLIYALLTIAFFYRIIPHIDSQLIGPPEDNMQSLWRMWMTRQALQEKPDLIHTSHVFYPEGASQLFSLCPYSQLFALAATGTQSLVAVYNLLILSTFVFSGIGAFLLIRHFTDDTAAALLGGFVFAFNPSHFAHSLHHVSIATAQFIPFFVLFYIKTTEDGSRWNVAWASAFFLLNALCCWDYMIYALFFMVVYYFITAYRRRRFLMPGLVISSLIIVCTTLAVLSPLIIGMLASAARHPNVWFGGHDTLTIDLLGLFVPHYRHWLAGVLPIARANASYSSDFAWESVGYLGIICVGLLLASSPDGAGRTICAGTAALSGAFFRHDPSLHGPDCRRCSALCTDQAHPGCFGRARARENNGLCLPLSGCACRHRIQLPAPRGIPPQKKVARGAVGAGNMRRFLVAVARDNAGATSARLHGDSEAGTDY</sequence>
<protein>
    <recommendedName>
        <fullName evidence="2">DUF6311 domain-containing protein</fullName>
    </recommendedName>
</protein>
<feature type="transmembrane region" description="Helical" evidence="1">
    <location>
        <begin position="286"/>
        <end position="316"/>
    </location>
</feature>
<comment type="caution">
    <text evidence="3">The sequence shown here is derived from an EMBL/GenBank/DDBJ whole genome shotgun (WGS) entry which is preliminary data.</text>
</comment>
<proteinExistence type="predicted"/>
<evidence type="ECO:0000259" key="2">
    <source>
        <dbReference type="Pfam" id="PF19830"/>
    </source>
</evidence>
<accession>A0A937XK12</accession>
<dbReference type="AlphaFoldDB" id="A0A937XK12"/>
<keyword evidence="1" id="KW-1133">Transmembrane helix</keyword>
<feature type="transmembrane region" description="Helical" evidence="1">
    <location>
        <begin position="115"/>
        <end position="135"/>
    </location>
</feature>
<feature type="transmembrane region" description="Helical" evidence="1">
    <location>
        <begin position="206"/>
        <end position="227"/>
    </location>
</feature>
<dbReference type="EMBL" id="VGIR01000130">
    <property type="protein sequence ID" value="MBM3332754.1"/>
    <property type="molecule type" value="Genomic_DNA"/>
</dbReference>
<evidence type="ECO:0000256" key="1">
    <source>
        <dbReference type="SAM" id="Phobius"/>
    </source>
</evidence>
<organism evidence="3 4">
    <name type="scientific">candidate division WOR-3 bacterium</name>
    <dbReference type="NCBI Taxonomy" id="2052148"/>
    <lineage>
        <taxon>Bacteria</taxon>
        <taxon>Bacteria division WOR-3</taxon>
    </lineage>
</organism>
<dbReference type="Proteomes" id="UP000779900">
    <property type="component" value="Unassembled WGS sequence"/>
</dbReference>
<feature type="transmembrane region" description="Helical" evidence="1">
    <location>
        <begin position="7"/>
        <end position="29"/>
    </location>
</feature>
<feature type="domain" description="DUF6311" evidence="2">
    <location>
        <begin position="148"/>
        <end position="417"/>
    </location>
</feature>
<keyword evidence="1" id="KW-0812">Transmembrane</keyword>
<dbReference type="InterPro" id="IPR046278">
    <property type="entry name" value="DUF6311"/>
</dbReference>
<dbReference type="Pfam" id="PF19830">
    <property type="entry name" value="DUF6311"/>
    <property type="match status" value="1"/>
</dbReference>
<reference evidence="3" key="1">
    <citation type="submission" date="2019-03" db="EMBL/GenBank/DDBJ databases">
        <title>Lake Tanganyika Metagenome-Assembled Genomes (MAGs).</title>
        <authorList>
            <person name="Tran P."/>
        </authorList>
    </citation>
    <scope>NUCLEOTIDE SEQUENCE</scope>
    <source>
        <strain evidence="3">K_DeepCast_150m_m2_040</strain>
    </source>
</reference>
<feature type="transmembrane region" description="Helical" evidence="1">
    <location>
        <begin position="257"/>
        <end position="274"/>
    </location>
</feature>
<evidence type="ECO:0000313" key="4">
    <source>
        <dbReference type="Proteomes" id="UP000779900"/>
    </source>
</evidence>
<name>A0A937XK12_UNCW3</name>
<gene>
    <name evidence="3" type="ORF">FJY68_13060</name>
</gene>